<dbReference type="InterPro" id="IPR001763">
    <property type="entry name" value="Rhodanese-like_dom"/>
</dbReference>
<dbReference type="InterPro" id="IPR000751">
    <property type="entry name" value="MPI_Phosphatase"/>
</dbReference>
<dbReference type="GO" id="GO:0010971">
    <property type="term" value="P:positive regulation of G2/M transition of mitotic cell cycle"/>
    <property type="evidence" value="ECO:0007669"/>
    <property type="project" value="TreeGrafter"/>
</dbReference>
<dbReference type="PANTHER" id="PTHR10828">
    <property type="entry name" value="M-PHASE INDUCER PHOSPHATASE DUAL SPECIFICITY PHOSPHATASE CDC25"/>
    <property type="match status" value="1"/>
</dbReference>
<evidence type="ECO:0000256" key="3">
    <source>
        <dbReference type="ARBA" id="ARBA00022801"/>
    </source>
</evidence>
<name>A0A8B6DQY8_MYTGA</name>
<feature type="domain" description="Rhodanese" evidence="7">
    <location>
        <begin position="227"/>
        <end position="335"/>
    </location>
</feature>
<dbReference type="GO" id="GO:0005737">
    <property type="term" value="C:cytoplasm"/>
    <property type="evidence" value="ECO:0007669"/>
    <property type="project" value="TreeGrafter"/>
</dbReference>
<dbReference type="GO" id="GO:0110032">
    <property type="term" value="P:positive regulation of G2/MI transition of meiotic cell cycle"/>
    <property type="evidence" value="ECO:0007669"/>
    <property type="project" value="TreeGrafter"/>
</dbReference>
<dbReference type="SUPFAM" id="SSF52821">
    <property type="entry name" value="Rhodanese/Cell cycle control phosphatase"/>
    <property type="match status" value="1"/>
</dbReference>
<comment type="function">
    <text evidence="6">Tyrosine protein phosphatase which functions as a dosage-dependent inducer of mitotic progression.</text>
</comment>
<evidence type="ECO:0000313" key="8">
    <source>
        <dbReference type="EMBL" id="VDI23013.1"/>
    </source>
</evidence>
<dbReference type="FunFam" id="3.40.250.10:FF:000036">
    <property type="entry name" value="M-phase inducer phosphatase"/>
    <property type="match status" value="1"/>
</dbReference>
<dbReference type="AlphaFoldDB" id="A0A8B6DQY8"/>
<sequence>MSGISLLTNSMGLSGTCTPTKDGIDEVLSIITPEMKKNLFQTTDEDDDSGIGLEFKKLPEDLPVPRFSAICSDNPSESLTPDICFQIRKPKRNTRNSLFSSKRLLEEDAGPSAKLQRCDDTNFKRWFSFGDQVNTNSPMQIKESVVCRLGETVELGKSPAVSVQSIVSNSSENHVQSAVSRLSESQDLIADGSSTFCLPMVRGQHPDLKSISPVTMLELLNGHLDHMIDSYKVIDCRYPYEFTGGHIKGAENRFTHESILELLTSQSPPKVGGKRKILVFHCEFSSERAPKLCRFLRGKDREQNKEHYPALNYPEIYILHGGYKAFYEHHKDMCDPIGYKPMLHSDHSADLRHFRIKSKSWTAGEKRRYALKTLRF</sequence>
<dbReference type="OrthoDB" id="9999371at2759"/>
<dbReference type="Proteomes" id="UP000596742">
    <property type="component" value="Unassembled WGS sequence"/>
</dbReference>
<evidence type="ECO:0000313" key="9">
    <source>
        <dbReference type="Proteomes" id="UP000596742"/>
    </source>
</evidence>
<keyword evidence="3 6" id="KW-0378">Hydrolase</keyword>
<dbReference type="CDD" id="cd01530">
    <property type="entry name" value="Cdc25"/>
    <property type="match status" value="1"/>
</dbReference>
<dbReference type="PRINTS" id="PR00716">
    <property type="entry name" value="MPIPHPHTASE"/>
</dbReference>
<comment type="catalytic activity">
    <reaction evidence="6">
        <text>O-phospho-L-tyrosyl-[protein] + H2O = L-tyrosyl-[protein] + phosphate</text>
        <dbReference type="Rhea" id="RHEA:10684"/>
        <dbReference type="Rhea" id="RHEA-COMP:10136"/>
        <dbReference type="Rhea" id="RHEA-COMP:20101"/>
        <dbReference type="ChEBI" id="CHEBI:15377"/>
        <dbReference type="ChEBI" id="CHEBI:43474"/>
        <dbReference type="ChEBI" id="CHEBI:46858"/>
        <dbReference type="ChEBI" id="CHEBI:61978"/>
        <dbReference type="EC" id="3.1.3.48"/>
    </reaction>
</comment>
<keyword evidence="9" id="KW-1185">Reference proteome</keyword>
<dbReference type="GO" id="GO:0032502">
    <property type="term" value="P:developmental process"/>
    <property type="evidence" value="ECO:0007669"/>
    <property type="project" value="UniProtKB-ARBA"/>
</dbReference>
<dbReference type="Pfam" id="PF00581">
    <property type="entry name" value="Rhodanese"/>
    <property type="match status" value="1"/>
</dbReference>
<evidence type="ECO:0000256" key="4">
    <source>
        <dbReference type="ARBA" id="ARBA00022912"/>
    </source>
</evidence>
<reference evidence="8" key="1">
    <citation type="submission" date="2018-11" db="EMBL/GenBank/DDBJ databases">
        <authorList>
            <person name="Alioto T."/>
            <person name="Alioto T."/>
        </authorList>
    </citation>
    <scope>NUCLEOTIDE SEQUENCE</scope>
</reference>
<accession>A0A8B6DQY8</accession>
<dbReference type="SMART" id="SM00450">
    <property type="entry name" value="RHOD"/>
    <property type="match status" value="1"/>
</dbReference>
<gene>
    <name evidence="8" type="ORF">MGAL_10B047136</name>
</gene>
<dbReference type="GO" id="GO:0051301">
    <property type="term" value="P:cell division"/>
    <property type="evidence" value="ECO:0007669"/>
    <property type="project" value="UniProtKB-UniRule"/>
</dbReference>
<comment type="similarity">
    <text evidence="1 6">Belongs to the MPI phosphatase family.</text>
</comment>
<dbReference type="GO" id="GO:0005634">
    <property type="term" value="C:nucleus"/>
    <property type="evidence" value="ECO:0007669"/>
    <property type="project" value="TreeGrafter"/>
</dbReference>
<evidence type="ECO:0000256" key="6">
    <source>
        <dbReference type="RuleBase" id="RU368028"/>
    </source>
</evidence>
<dbReference type="InterPro" id="IPR036873">
    <property type="entry name" value="Rhodanese-like_dom_sf"/>
</dbReference>
<dbReference type="EMBL" id="UYJE01003875">
    <property type="protein sequence ID" value="VDI23013.1"/>
    <property type="molecule type" value="Genomic_DNA"/>
</dbReference>
<evidence type="ECO:0000259" key="7">
    <source>
        <dbReference type="PROSITE" id="PS50206"/>
    </source>
</evidence>
<evidence type="ECO:0000256" key="5">
    <source>
        <dbReference type="ARBA" id="ARBA00023306"/>
    </source>
</evidence>
<dbReference type="GO" id="GO:0000086">
    <property type="term" value="P:G2/M transition of mitotic cell cycle"/>
    <property type="evidence" value="ECO:0007669"/>
    <property type="project" value="TreeGrafter"/>
</dbReference>
<proteinExistence type="inferred from homology"/>
<dbReference type="EC" id="3.1.3.48" evidence="6"/>
<keyword evidence="2 6" id="KW-0132">Cell division</keyword>
<protein>
    <recommendedName>
        <fullName evidence="6">M-phase inducer phosphatase</fullName>
        <ecNumber evidence="6">3.1.3.48</ecNumber>
    </recommendedName>
</protein>
<evidence type="ECO:0000256" key="1">
    <source>
        <dbReference type="ARBA" id="ARBA00011065"/>
    </source>
</evidence>
<keyword evidence="6" id="KW-0498">Mitosis</keyword>
<keyword evidence="4 6" id="KW-0904">Protein phosphatase</keyword>
<dbReference type="GO" id="GO:0004725">
    <property type="term" value="F:protein tyrosine phosphatase activity"/>
    <property type="evidence" value="ECO:0007669"/>
    <property type="project" value="UniProtKB-UniRule"/>
</dbReference>
<dbReference type="PROSITE" id="PS50206">
    <property type="entry name" value="RHODANESE_3"/>
    <property type="match status" value="1"/>
</dbReference>
<dbReference type="PANTHER" id="PTHR10828:SF76">
    <property type="entry name" value="M-PHASE INDUCER PHOSPHATASE"/>
    <property type="match status" value="1"/>
</dbReference>
<evidence type="ECO:0000256" key="2">
    <source>
        <dbReference type="ARBA" id="ARBA00022618"/>
    </source>
</evidence>
<dbReference type="GO" id="GO:0009794">
    <property type="term" value="P:regulation of mitotic cell cycle, embryonic"/>
    <property type="evidence" value="ECO:0007669"/>
    <property type="project" value="UniProtKB-ARBA"/>
</dbReference>
<keyword evidence="5 6" id="KW-0131">Cell cycle</keyword>
<comment type="caution">
    <text evidence="8">The sequence shown here is derived from an EMBL/GenBank/DDBJ whole genome shotgun (WGS) entry which is preliminary data.</text>
</comment>
<organism evidence="8 9">
    <name type="scientific">Mytilus galloprovincialis</name>
    <name type="common">Mediterranean mussel</name>
    <dbReference type="NCBI Taxonomy" id="29158"/>
    <lineage>
        <taxon>Eukaryota</taxon>
        <taxon>Metazoa</taxon>
        <taxon>Spiralia</taxon>
        <taxon>Lophotrochozoa</taxon>
        <taxon>Mollusca</taxon>
        <taxon>Bivalvia</taxon>
        <taxon>Autobranchia</taxon>
        <taxon>Pteriomorphia</taxon>
        <taxon>Mytilida</taxon>
        <taxon>Mytiloidea</taxon>
        <taxon>Mytilidae</taxon>
        <taxon>Mytilinae</taxon>
        <taxon>Mytilus</taxon>
    </lineage>
</organism>
<dbReference type="Gene3D" id="3.40.250.10">
    <property type="entry name" value="Rhodanese-like domain"/>
    <property type="match status" value="1"/>
</dbReference>